<dbReference type="EnsemblMetazoa" id="PPA37643.1">
    <property type="protein sequence ID" value="PPA37643.1"/>
    <property type="gene ID" value="WBGene00276012"/>
</dbReference>
<evidence type="ECO:0000259" key="6">
    <source>
        <dbReference type="Pfam" id="PF24413"/>
    </source>
</evidence>
<dbReference type="InterPro" id="IPR009644">
    <property type="entry name" value="FKTN/MNN4/W02B3.4-1"/>
</dbReference>
<keyword evidence="8" id="KW-1185">Reference proteome</keyword>
<reference evidence="7" key="2">
    <citation type="submission" date="2022-06" db="UniProtKB">
        <authorList>
            <consortium name="EnsemblMetazoa"/>
        </authorList>
    </citation>
    <scope>IDENTIFICATION</scope>
    <source>
        <strain evidence="7">PS312</strain>
    </source>
</reference>
<dbReference type="GO" id="GO:0016020">
    <property type="term" value="C:membrane"/>
    <property type="evidence" value="ECO:0007669"/>
    <property type="project" value="UniProtKB-SubCell"/>
</dbReference>
<gene>
    <name evidence="7" type="primary">WBGene00276012</name>
</gene>
<dbReference type="Proteomes" id="UP000005239">
    <property type="component" value="Unassembled WGS sequence"/>
</dbReference>
<comment type="subcellular location">
    <subcellularLocation>
        <location evidence="1">Membrane</location>
        <topology evidence="1">Single-pass membrane protein</topology>
    </subcellularLocation>
</comment>
<evidence type="ECO:0000256" key="1">
    <source>
        <dbReference type="ARBA" id="ARBA00004167"/>
    </source>
</evidence>
<protein>
    <recommendedName>
        <fullName evidence="6">W02B3.4-like N-terminal domain-containing protein</fullName>
    </recommendedName>
</protein>
<evidence type="ECO:0000256" key="5">
    <source>
        <dbReference type="SAM" id="Phobius"/>
    </source>
</evidence>
<organism evidence="7 8">
    <name type="scientific">Pristionchus pacificus</name>
    <name type="common">Parasitic nematode worm</name>
    <dbReference type="NCBI Taxonomy" id="54126"/>
    <lineage>
        <taxon>Eukaryota</taxon>
        <taxon>Metazoa</taxon>
        <taxon>Ecdysozoa</taxon>
        <taxon>Nematoda</taxon>
        <taxon>Chromadorea</taxon>
        <taxon>Rhabditida</taxon>
        <taxon>Rhabditina</taxon>
        <taxon>Diplogasteromorpha</taxon>
        <taxon>Diplogasteroidea</taxon>
        <taxon>Neodiplogasteridae</taxon>
        <taxon>Pristionchus</taxon>
    </lineage>
</organism>
<name>A0A8R1YTM9_PRIPA</name>
<accession>A0A8R1YTM9</accession>
<proteinExistence type="predicted"/>
<feature type="transmembrane region" description="Helical" evidence="5">
    <location>
        <begin position="12"/>
        <end position="31"/>
    </location>
</feature>
<evidence type="ECO:0000256" key="4">
    <source>
        <dbReference type="ARBA" id="ARBA00023136"/>
    </source>
</evidence>
<evidence type="ECO:0000256" key="3">
    <source>
        <dbReference type="ARBA" id="ARBA00022989"/>
    </source>
</evidence>
<dbReference type="PANTHER" id="PTHR15407:SF28">
    <property type="entry name" value="RIBITOL-5-PHOSPHATE TRANSFERASE FKTN"/>
    <property type="match status" value="1"/>
</dbReference>
<sequence>MLFSCRNAPIAMLKVLLILATFVSITVLFYTTFAPDREVQPTSYSTTPPEAITLSAPWLRFFSAFSFTLPVLIVDGDLLRSIVLGASPEENLARKLLVAVDEKYRGVTVSEDDDKLSVVYYSKTRTERDYWLFEMGGNETRAMLPFDLYSSSHLFLPSDIRTFLDDWKFARFIECNVLLERNSTEKRTIPLSFMRNLAELRDFIKGRRARLTLAGGTLLGWFRECSLIPHTTDIDFFIRAEEYSPSIRADLDARQSPYKLFRIYGTPSDSYELSINVKRAQEVNIDLFFLYTTANESFVGGLAWYTRKKYKWSYPRITSLCTADLLGRLFYVPCNTKEVLDMEYGNWQKDSPSSDFVWYKSHRNVAENGFFTKEEMKQMRAFG</sequence>
<dbReference type="PANTHER" id="PTHR15407">
    <property type="entry name" value="FUKUTIN-RELATED"/>
    <property type="match status" value="1"/>
</dbReference>
<dbReference type="AlphaFoldDB" id="A0A8R1YTM9"/>
<evidence type="ECO:0000256" key="2">
    <source>
        <dbReference type="ARBA" id="ARBA00022692"/>
    </source>
</evidence>
<keyword evidence="3 5" id="KW-1133">Transmembrane helix</keyword>
<evidence type="ECO:0000313" key="7">
    <source>
        <dbReference type="EnsemblMetazoa" id="PPA37643.1"/>
    </source>
</evidence>
<evidence type="ECO:0000313" key="8">
    <source>
        <dbReference type="Proteomes" id="UP000005239"/>
    </source>
</evidence>
<keyword evidence="4 5" id="KW-0472">Membrane</keyword>
<dbReference type="InterPro" id="IPR057641">
    <property type="entry name" value="W02B3_4_N"/>
</dbReference>
<reference evidence="8" key="1">
    <citation type="journal article" date="2008" name="Nat. Genet.">
        <title>The Pristionchus pacificus genome provides a unique perspective on nematode lifestyle and parasitism.</title>
        <authorList>
            <person name="Dieterich C."/>
            <person name="Clifton S.W."/>
            <person name="Schuster L.N."/>
            <person name="Chinwalla A."/>
            <person name="Delehaunty K."/>
            <person name="Dinkelacker I."/>
            <person name="Fulton L."/>
            <person name="Fulton R."/>
            <person name="Godfrey J."/>
            <person name="Minx P."/>
            <person name="Mitreva M."/>
            <person name="Roeseler W."/>
            <person name="Tian H."/>
            <person name="Witte H."/>
            <person name="Yang S.P."/>
            <person name="Wilson R.K."/>
            <person name="Sommer R.J."/>
        </authorList>
    </citation>
    <scope>NUCLEOTIDE SEQUENCE [LARGE SCALE GENOMIC DNA]</scope>
    <source>
        <strain evidence="8">PS312</strain>
    </source>
</reference>
<dbReference type="Pfam" id="PF24413">
    <property type="entry name" value="W02B3_4_N"/>
    <property type="match status" value="1"/>
</dbReference>
<keyword evidence="2 5" id="KW-0812">Transmembrane</keyword>
<feature type="domain" description="W02B3.4-like N-terminal" evidence="6">
    <location>
        <begin position="59"/>
        <end position="174"/>
    </location>
</feature>